<evidence type="ECO:0000256" key="1">
    <source>
        <dbReference type="ARBA" id="ARBA00022729"/>
    </source>
</evidence>
<dbReference type="EMBL" id="VJWA01000002">
    <property type="protein sequence ID" value="TRW15315.1"/>
    <property type="molecule type" value="Genomic_DNA"/>
</dbReference>
<dbReference type="GO" id="GO:0004222">
    <property type="term" value="F:metalloendopeptidase activity"/>
    <property type="evidence" value="ECO:0007669"/>
    <property type="project" value="TreeGrafter"/>
</dbReference>
<dbReference type="InterPro" id="IPR011055">
    <property type="entry name" value="Dup_hybrid_motif"/>
</dbReference>
<keyword evidence="1" id="KW-0732">Signal</keyword>
<sequence length="279" mass="29474">MLPRDAAPAPVDSALEPFRKVENAQLAFVDKATDAARARLQGTQSLLRRLGLDPNRFVAQSDITGTGGPYVPVNAPSDADPRFKSLFVSWKKLAALETAMAAIPSYVPVKSFSTTSTYGVRYDPFTGNTAMHAGLDMAGSHGEPIYAAADGLVTTGGRSGAYGNLVELAHGKGLATRYGHLSAITVRPGEQVRQGQMIGRMGSTGRSTGTHLHYEIRIDGRAVNPRPYLDASAFMLAAQNRGEAQGPIDATLIAEDDNVTFDLAAATGGQGGMSRIVRN</sequence>
<organism evidence="3 4">
    <name type="scientific">Glacieibacterium frigidum</name>
    <dbReference type="NCBI Taxonomy" id="2593303"/>
    <lineage>
        <taxon>Bacteria</taxon>
        <taxon>Pseudomonadati</taxon>
        <taxon>Pseudomonadota</taxon>
        <taxon>Alphaproteobacteria</taxon>
        <taxon>Sphingomonadales</taxon>
        <taxon>Sphingosinicellaceae</taxon>
        <taxon>Glacieibacterium</taxon>
    </lineage>
</organism>
<dbReference type="OrthoDB" id="9815245at2"/>
<dbReference type="SUPFAM" id="SSF51261">
    <property type="entry name" value="Duplicated hybrid motif"/>
    <property type="match status" value="1"/>
</dbReference>
<dbReference type="PANTHER" id="PTHR21666:SF289">
    <property type="entry name" value="L-ALA--D-GLU ENDOPEPTIDASE"/>
    <property type="match status" value="1"/>
</dbReference>
<name>A0A552UAR9_9SPHN</name>
<dbReference type="InterPro" id="IPR016047">
    <property type="entry name" value="M23ase_b-sheet_dom"/>
</dbReference>
<evidence type="ECO:0000313" key="4">
    <source>
        <dbReference type="Proteomes" id="UP000317894"/>
    </source>
</evidence>
<dbReference type="InterPro" id="IPR050570">
    <property type="entry name" value="Cell_wall_metabolism_enzyme"/>
</dbReference>
<accession>A0A552UAR9</accession>
<keyword evidence="4" id="KW-1185">Reference proteome</keyword>
<evidence type="ECO:0000259" key="2">
    <source>
        <dbReference type="Pfam" id="PF01551"/>
    </source>
</evidence>
<comment type="caution">
    <text evidence="3">The sequence shown here is derived from an EMBL/GenBank/DDBJ whole genome shotgun (WGS) entry which is preliminary data.</text>
</comment>
<evidence type="ECO:0000313" key="3">
    <source>
        <dbReference type="EMBL" id="TRW15315.1"/>
    </source>
</evidence>
<protein>
    <submittedName>
        <fullName evidence="3">M23 family metallopeptidase</fullName>
    </submittedName>
</protein>
<dbReference type="PANTHER" id="PTHR21666">
    <property type="entry name" value="PEPTIDASE-RELATED"/>
    <property type="match status" value="1"/>
</dbReference>
<dbReference type="Gene3D" id="2.70.70.10">
    <property type="entry name" value="Glucose Permease (Domain IIA)"/>
    <property type="match status" value="1"/>
</dbReference>
<dbReference type="FunFam" id="2.70.70.10:FF:000006">
    <property type="entry name" value="M23 family peptidase"/>
    <property type="match status" value="1"/>
</dbReference>
<reference evidence="3 4" key="1">
    <citation type="submission" date="2019-07" db="EMBL/GenBank/DDBJ databases">
        <title>Novel species isolated from glacier.</title>
        <authorList>
            <person name="Liu Q."/>
            <person name="Xin Y.-H."/>
        </authorList>
    </citation>
    <scope>NUCLEOTIDE SEQUENCE [LARGE SCALE GENOMIC DNA]</scope>
    <source>
        <strain evidence="3 4">LB1R16</strain>
    </source>
</reference>
<dbReference type="CDD" id="cd12797">
    <property type="entry name" value="M23_peptidase"/>
    <property type="match status" value="1"/>
</dbReference>
<gene>
    <name evidence="3" type="ORF">FMM06_13720</name>
</gene>
<dbReference type="Proteomes" id="UP000317894">
    <property type="component" value="Unassembled WGS sequence"/>
</dbReference>
<feature type="domain" description="M23ase beta-sheet core" evidence="2">
    <location>
        <begin position="131"/>
        <end position="225"/>
    </location>
</feature>
<dbReference type="Pfam" id="PF01551">
    <property type="entry name" value="Peptidase_M23"/>
    <property type="match status" value="1"/>
</dbReference>
<dbReference type="AlphaFoldDB" id="A0A552UAR9"/>
<proteinExistence type="predicted"/>